<dbReference type="SUPFAM" id="SSF89623">
    <property type="entry name" value="Ribose/Galactose isomerase RpiB/AlsB"/>
    <property type="match status" value="1"/>
</dbReference>
<dbReference type="Gene3D" id="3.40.1400.10">
    <property type="entry name" value="Sugar-phosphate isomerase, RpiB/LacA/LacB"/>
    <property type="match status" value="1"/>
</dbReference>
<dbReference type="NCBIfam" id="TIGR00689">
    <property type="entry name" value="rpiB_lacA_lacB"/>
    <property type="match status" value="1"/>
</dbReference>
<comment type="similarity">
    <text evidence="1">Belongs to the LacAB/RpiB family.</text>
</comment>
<comment type="caution">
    <text evidence="2">The sequence shown here is derived from an EMBL/GenBank/DDBJ whole genome shotgun (WGS) entry which is preliminary data.</text>
</comment>
<dbReference type="InterPro" id="IPR036569">
    <property type="entry name" value="RpiB_LacA_LacB_sf"/>
</dbReference>
<evidence type="ECO:0000313" key="2">
    <source>
        <dbReference type="EMBL" id="OGG87905.1"/>
    </source>
</evidence>
<dbReference type="PANTHER" id="PTHR30345:SF0">
    <property type="entry name" value="DNA DAMAGE-REPAIR_TOLERATION PROTEIN DRT102"/>
    <property type="match status" value="1"/>
</dbReference>
<reference evidence="2 3" key="1">
    <citation type="journal article" date="2016" name="Nat. Commun.">
        <title>Thousands of microbial genomes shed light on interconnected biogeochemical processes in an aquifer system.</title>
        <authorList>
            <person name="Anantharaman K."/>
            <person name="Brown C.T."/>
            <person name="Hug L.A."/>
            <person name="Sharon I."/>
            <person name="Castelle C.J."/>
            <person name="Probst A.J."/>
            <person name="Thomas B.C."/>
            <person name="Singh A."/>
            <person name="Wilkins M.J."/>
            <person name="Karaoz U."/>
            <person name="Brodie E.L."/>
            <person name="Williams K.H."/>
            <person name="Hubbard S.S."/>
            <person name="Banfield J.F."/>
        </authorList>
    </citation>
    <scope>NUCLEOTIDE SEQUENCE [LARGE SCALE GENOMIC DNA]</scope>
</reference>
<dbReference type="GO" id="GO:0004751">
    <property type="term" value="F:ribose-5-phosphate isomerase activity"/>
    <property type="evidence" value="ECO:0007669"/>
    <property type="project" value="TreeGrafter"/>
</dbReference>
<dbReference type="PIRSF" id="PIRSF005384">
    <property type="entry name" value="RpiB_LacA_B"/>
    <property type="match status" value="1"/>
</dbReference>
<protein>
    <recommendedName>
        <fullName evidence="4">Ribose-5-phosphate isomerase</fullName>
    </recommendedName>
</protein>
<dbReference type="AlphaFoldDB" id="A0A1F6FPZ1"/>
<dbReference type="GO" id="GO:0019316">
    <property type="term" value="P:D-allose catabolic process"/>
    <property type="evidence" value="ECO:0007669"/>
    <property type="project" value="TreeGrafter"/>
</dbReference>
<evidence type="ECO:0000256" key="1">
    <source>
        <dbReference type="ARBA" id="ARBA00008754"/>
    </source>
</evidence>
<dbReference type="InterPro" id="IPR003500">
    <property type="entry name" value="RpiB_LacA_LacB"/>
</dbReference>
<dbReference type="Proteomes" id="UP000179230">
    <property type="component" value="Unassembled WGS sequence"/>
</dbReference>
<dbReference type="Pfam" id="PF02502">
    <property type="entry name" value="LacAB_rpiB"/>
    <property type="match status" value="1"/>
</dbReference>
<evidence type="ECO:0008006" key="4">
    <source>
        <dbReference type="Google" id="ProtNLM"/>
    </source>
</evidence>
<dbReference type="GO" id="GO:0009052">
    <property type="term" value="P:pentose-phosphate shunt, non-oxidative branch"/>
    <property type="evidence" value="ECO:0007669"/>
    <property type="project" value="TreeGrafter"/>
</dbReference>
<proteinExistence type="inferred from homology"/>
<dbReference type="PANTHER" id="PTHR30345">
    <property type="entry name" value="RIBOSE-5-PHOSPHATE ISOMERASE B"/>
    <property type="match status" value="1"/>
</dbReference>
<gene>
    <name evidence="2" type="ORF">A2592_01435</name>
</gene>
<dbReference type="EMBL" id="MFMT01000036">
    <property type="protein sequence ID" value="OGG87905.1"/>
    <property type="molecule type" value="Genomic_DNA"/>
</dbReference>
<sequence>MTAVPAQFQTIYLASDHAGFAHKEQIRSWLLSEGFAIVDVGAYVLNPLDDFPGFMQAAAKGVAHNPDSNCAIIFGGSGQGEAMAANRIKGVRATVYYGGNESIVTLSREHNNANVLSIGARFVAVDDAKKVIWNWLHTATNSDEKYQRRNRALDV</sequence>
<evidence type="ECO:0000313" key="3">
    <source>
        <dbReference type="Proteomes" id="UP000179230"/>
    </source>
</evidence>
<organism evidence="2 3">
    <name type="scientific">Candidatus Kaiserbacteria bacterium RIFOXYD1_FULL_42_15</name>
    <dbReference type="NCBI Taxonomy" id="1798532"/>
    <lineage>
        <taxon>Bacteria</taxon>
        <taxon>Candidatus Kaiseribacteriota</taxon>
    </lineage>
</organism>
<name>A0A1F6FPZ1_9BACT</name>
<accession>A0A1F6FPZ1</accession>